<sequence length="846" mass="97760">MAQYDIKNVEKKWQKYWIDNDIYRWDCEQPRENTFVVDTPPPTVSGTLHMGHIFSYTQTDFITRFQRMKGKTVYYPMGFDDNGLPTERLVEKTKNIKSVNMSREKFIDICENVALVEEIKFRDLFKSIGLSVDWKEEYQTISNFSMKISQMSFLDLFKKNRVYRQMEPTYWDTIDGTALAKADLEDIEMSATMNEIIFTTTSGEKITIATTRPELIPAAVAIFYHPNDSRYVHLHGQKAITPLFGTIVPIIADDNVKMDKGTGLVMCSTFGDQTDIMWWRKYKLPLRVIISKNGKIYNLHNIGSDDWPTINDLQAESYANKIYDLDVPTARKRIISMLGHEKVLVKQTAIKHTVKCAERSKAPIEILVTMQWFIKLLDQKEQLQEKTNQCKWYPPHMKHKIDQWINGLDWDWCISRQRYFGVPFPIWYSKREGEEGKILVPELSDLPVDPLVNLPAGYLREEVDAETDVMDTWATSSVTPQLNSRGINEENAIDLTRHQKLFPADLRPQAHEIIRTWAFYTIAKAHLHQNSIPWHNLMISGWCLGADGDKMAKSKGNIISPVELINKYGADVVRYWASTAKLGTDIAYSEKIMVLGKRLVTKLWNASKFVSIHINLANDSKSNVKELIVDKTIHEPMDLWVLSKLQSTVEMVTNHFEHFEYHCARLVVENFFWHDFCDNYLEIVKNRVYDTENKNQIGKLSAAYTLNYCLKTILKLFAPFLPHITEELYQTYFSYDQKSIHSCGTWPNMSGLEINQYYTHVGNAAINIINATRKMKANKKVSQKTTVKQLIINYGPTEKMVEFDDLANIIPDLASTMNAENVIFNGAMTDDKLLSDCGTYMISFVF</sequence>
<dbReference type="EMBL" id="KY523104">
    <property type="protein sequence ID" value="QKU34749.1"/>
    <property type="molecule type" value="Genomic_DNA"/>
</dbReference>
<dbReference type="Pfam" id="PF08264">
    <property type="entry name" value="Anticodon_1"/>
    <property type="match status" value="1"/>
</dbReference>
<dbReference type="SUPFAM" id="SSF47323">
    <property type="entry name" value="Anticodon-binding domain of a subclass of class I aminoacyl-tRNA synthetases"/>
    <property type="match status" value="1"/>
</dbReference>
<dbReference type="EC" id="6.1.1.9" evidence="2"/>
<dbReference type="PANTHER" id="PTHR11946">
    <property type="entry name" value="VALYL-TRNA SYNTHETASES"/>
    <property type="match status" value="1"/>
</dbReference>
<dbReference type="InterPro" id="IPR002303">
    <property type="entry name" value="Valyl-tRNA_ligase"/>
</dbReference>
<evidence type="ECO:0000256" key="8">
    <source>
        <dbReference type="ARBA" id="ARBA00023146"/>
    </source>
</evidence>
<evidence type="ECO:0000256" key="3">
    <source>
        <dbReference type="ARBA" id="ARBA00022490"/>
    </source>
</evidence>
<reference evidence="13" key="1">
    <citation type="submission" date="2017-01" db="EMBL/GenBank/DDBJ databases">
        <authorList>
            <person name="Assis F.L."/>
            <person name="Abrahao J.S."/>
            <person name="Silva L."/>
            <person name="Khalil J.B."/>
            <person name="Rodrigues R."/>
            <person name="Silva L.S."/>
            <person name="Arantes T."/>
            <person name="Boratto P."/>
            <person name="Andrade M."/>
            <person name="Kroon E.G."/>
            <person name="Ribeiro B."/>
            <person name="Bergier I."/>
            <person name="Seligmann H."/>
            <person name="Ghigo E."/>
            <person name="Colson P."/>
            <person name="Levasseur A."/>
            <person name="Raoult D."/>
            <person name="Scola B.L."/>
        </authorList>
    </citation>
    <scope>NUCLEOTIDE SEQUENCE</scope>
    <source>
        <strain evidence="13">Soda lake</strain>
    </source>
</reference>
<evidence type="ECO:0000259" key="11">
    <source>
        <dbReference type="Pfam" id="PF00133"/>
    </source>
</evidence>
<dbReference type="Gene3D" id="1.10.730.10">
    <property type="entry name" value="Isoleucyl-tRNA Synthetase, Domain 1"/>
    <property type="match status" value="1"/>
</dbReference>
<keyword evidence="5" id="KW-0547">Nucleotide-binding</keyword>
<comment type="subcellular location">
    <subcellularLocation>
        <location evidence="1">Cytoplasm</location>
    </subcellularLocation>
</comment>
<keyword evidence="3" id="KW-0963">Cytoplasm</keyword>
<dbReference type="Gene3D" id="3.40.50.620">
    <property type="entry name" value="HUPs"/>
    <property type="match status" value="2"/>
</dbReference>
<dbReference type="NCBIfam" id="TIGR00422">
    <property type="entry name" value="valS"/>
    <property type="match status" value="1"/>
</dbReference>
<dbReference type="GeneID" id="80518158"/>
<dbReference type="InterPro" id="IPR002300">
    <property type="entry name" value="aa-tRNA-synth_Ia"/>
</dbReference>
<evidence type="ECO:0000256" key="5">
    <source>
        <dbReference type="ARBA" id="ARBA00022741"/>
    </source>
</evidence>
<dbReference type="PROSITE" id="PS00178">
    <property type="entry name" value="AA_TRNA_LIGASE_I"/>
    <property type="match status" value="1"/>
</dbReference>
<dbReference type="InterPro" id="IPR009080">
    <property type="entry name" value="tRNAsynth_Ia_anticodon-bd"/>
</dbReference>
<organism evidence="13">
    <name type="scientific">Tupanvirus soda lake</name>
    <dbReference type="NCBI Taxonomy" id="2126985"/>
    <lineage>
        <taxon>Viruses</taxon>
        <taxon>Varidnaviria</taxon>
        <taxon>Bamfordvirae</taxon>
        <taxon>Nucleocytoviricota</taxon>
        <taxon>Megaviricetes</taxon>
        <taxon>Imitervirales</taxon>
        <taxon>Mimiviridae</taxon>
        <taxon>Megamimivirinae</taxon>
        <taxon>Tupanvirus</taxon>
        <taxon>Tupanvirus salinum</taxon>
    </lineage>
</organism>
<evidence type="ECO:0000256" key="10">
    <source>
        <dbReference type="ARBA" id="ARBA00047552"/>
    </source>
</evidence>
<keyword evidence="4" id="KW-0436">Ligase</keyword>
<evidence type="ECO:0000259" key="12">
    <source>
        <dbReference type="Pfam" id="PF08264"/>
    </source>
</evidence>
<keyword evidence="8 13" id="KW-0030">Aminoacyl-tRNA synthetase</keyword>
<evidence type="ECO:0000256" key="6">
    <source>
        <dbReference type="ARBA" id="ARBA00022840"/>
    </source>
</evidence>
<feature type="domain" description="Aminoacyl-tRNA synthetase class Ia" evidence="11">
    <location>
        <begin position="12"/>
        <end position="588"/>
    </location>
</feature>
<accession>A0A6N1NID6</accession>
<dbReference type="InterPro" id="IPR022874">
    <property type="entry name" value="Valine-tRNA_ligase_type_2"/>
</dbReference>
<comment type="catalytic activity">
    <reaction evidence="10">
        <text>tRNA(Val) + L-valine + ATP = L-valyl-tRNA(Val) + AMP + diphosphate</text>
        <dbReference type="Rhea" id="RHEA:10704"/>
        <dbReference type="Rhea" id="RHEA-COMP:9672"/>
        <dbReference type="Rhea" id="RHEA-COMP:9708"/>
        <dbReference type="ChEBI" id="CHEBI:30616"/>
        <dbReference type="ChEBI" id="CHEBI:33019"/>
        <dbReference type="ChEBI" id="CHEBI:57762"/>
        <dbReference type="ChEBI" id="CHEBI:78442"/>
        <dbReference type="ChEBI" id="CHEBI:78537"/>
        <dbReference type="ChEBI" id="CHEBI:456215"/>
        <dbReference type="EC" id="6.1.1.9"/>
    </reaction>
</comment>
<dbReference type="GO" id="GO:0005524">
    <property type="term" value="F:ATP binding"/>
    <property type="evidence" value="ECO:0007669"/>
    <property type="project" value="UniProtKB-KW"/>
</dbReference>
<evidence type="ECO:0000313" key="13">
    <source>
        <dbReference type="EMBL" id="QKU34749.1"/>
    </source>
</evidence>
<dbReference type="NCBIfam" id="NF009687">
    <property type="entry name" value="PRK13208.1"/>
    <property type="match status" value="1"/>
</dbReference>
<dbReference type="InterPro" id="IPR013155">
    <property type="entry name" value="M/V/L/I-tRNA-synth_anticd-bd"/>
</dbReference>
<dbReference type="PRINTS" id="PR00986">
    <property type="entry name" value="TRNASYNTHVAL"/>
</dbReference>
<dbReference type="InterPro" id="IPR001412">
    <property type="entry name" value="aa-tRNA-synth_I_CS"/>
</dbReference>
<dbReference type="CDD" id="cd07962">
    <property type="entry name" value="Anticodon_Ia_Val"/>
    <property type="match status" value="1"/>
</dbReference>
<dbReference type="InterPro" id="IPR033705">
    <property type="entry name" value="Anticodon_Ia_Val"/>
</dbReference>
<dbReference type="GO" id="GO:0002161">
    <property type="term" value="F:aminoacyl-tRNA deacylase activity"/>
    <property type="evidence" value="ECO:0007669"/>
    <property type="project" value="InterPro"/>
</dbReference>
<dbReference type="KEGG" id="vg:80518158"/>
<evidence type="ECO:0000256" key="4">
    <source>
        <dbReference type="ARBA" id="ARBA00022598"/>
    </source>
</evidence>
<keyword evidence="6" id="KW-0067">ATP-binding</keyword>
<dbReference type="HAMAP" id="MF_02005">
    <property type="entry name" value="Val_tRNA_synth_type2"/>
    <property type="match status" value="1"/>
</dbReference>
<feature type="domain" description="Methionyl/Valyl/Leucyl/Isoleucyl-tRNA synthetase anticodon-binding" evidence="12">
    <location>
        <begin position="638"/>
        <end position="788"/>
    </location>
</feature>
<dbReference type="Gene3D" id="3.90.740.10">
    <property type="entry name" value="Valyl/Leucyl/Isoleucyl-tRNA synthetase, editing domain"/>
    <property type="match status" value="1"/>
</dbReference>
<dbReference type="InterPro" id="IPR014729">
    <property type="entry name" value="Rossmann-like_a/b/a_fold"/>
</dbReference>
<evidence type="ECO:0000256" key="9">
    <source>
        <dbReference type="ARBA" id="ARBA00029936"/>
    </source>
</evidence>
<dbReference type="SUPFAM" id="SSF50677">
    <property type="entry name" value="ValRS/IleRS/LeuRS editing domain"/>
    <property type="match status" value="1"/>
</dbReference>
<evidence type="ECO:0000256" key="7">
    <source>
        <dbReference type="ARBA" id="ARBA00022917"/>
    </source>
</evidence>
<dbReference type="SUPFAM" id="SSF52374">
    <property type="entry name" value="Nucleotidylyl transferase"/>
    <property type="match status" value="1"/>
</dbReference>
<keyword evidence="7" id="KW-0648">Protein biosynthesis</keyword>
<proteinExistence type="inferred from homology"/>
<reference evidence="13" key="2">
    <citation type="journal article" date="2018" name="Nat. Commun.">
        <title>Tailed giant Tupanvirus possesses the most complete translational apparatus of the known virosphere.</title>
        <authorList>
            <person name="Abrahao J."/>
            <person name="Silva L."/>
            <person name="Silva L.S."/>
            <person name="Khalil J.Y.B."/>
            <person name="Rodrigues R."/>
            <person name="Arantes T."/>
            <person name="Assis F."/>
            <person name="Boratto P."/>
            <person name="Andrade M."/>
            <person name="Kroon E.G."/>
            <person name="Ribeiro B."/>
            <person name="Bergier I."/>
            <person name="Seligmann H."/>
            <person name="Ghigo E."/>
            <person name="Colson P."/>
            <person name="Levasseur A."/>
            <person name="Kroemer G."/>
            <person name="Raoult D."/>
            <person name="La Scola B."/>
        </authorList>
    </citation>
    <scope>NUCLEOTIDE SEQUENCE [LARGE SCALE GENOMIC DNA]</scope>
    <source>
        <strain evidence="13">Soda lake</strain>
    </source>
</reference>
<dbReference type="InterPro" id="IPR009008">
    <property type="entry name" value="Val/Leu/Ile-tRNA-synth_edit"/>
</dbReference>
<evidence type="ECO:0000256" key="2">
    <source>
        <dbReference type="ARBA" id="ARBA00013169"/>
    </source>
</evidence>
<dbReference type="RefSeq" id="YP_010781394.1">
    <property type="nucleotide sequence ID" value="NC_075039.1"/>
</dbReference>
<dbReference type="GO" id="GO:0004832">
    <property type="term" value="F:valine-tRNA ligase activity"/>
    <property type="evidence" value="ECO:0007669"/>
    <property type="project" value="UniProtKB-EC"/>
</dbReference>
<dbReference type="FunFam" id="3.40.50.620:FF:000192">
    <property type="entry name" value="Valine--tRNA ligase"/>
    <property type="match status" value="1"/>
</dbReference>
<name>A0A6N1NID6_9VIRU</name>
<dbReference type="Pfam" id="PF00133">
    <property type="entry name" value="tRNA-synt_1"/>
    <property type="match status" value="1"/>
</dbReference>
<dbReference type="PANTHER" id="PTHR11946:SF93">
    <property type="entry name" value="VALINE--TRNA LIGASE, CHLOROPLASTIC_MITOCHONDRIAL 2"/>
    <property type="match status" value="1"/>
</dbReference>
<evidence type="ECO:0000256" key="1">
    <source>
        <dbReference type="ARBA" id="ARBA00004496"/>
    </source>
</evidence>
<protein>
    <recommendedName>
        <fullName evidence="2">valine--tRNA ligase</fullName>
        <ecNumber evidence="2">6.1.1.9</ecNumber>
    </recommendedName>
    <alternativeName>
        <fullName evidence="9">Valyl-tRNA synthetase</fullName>
    </alternativeName>
</protein>